<dbReference type="STRING" id="1399860.A0A2C5XY48"/>
<name>A0A2C5XY48_9HYPO</name>
<dbReference type="AlphaFoldDB" id="A0A2C5XY48"/>
<evidence type="ECO:0000256" key="5">
    <source>
        <dbReference type="ARBA" id="ARBA00022833"/>
    </source>
</evidence>
<evidence type="ECO:0000313" key="11">
    <source>
        <dbReference type="EMBL" id="PHH62185.1"/>
    </source>
</evidence>
<feature type="binding site" evidence="8">
    <location>
        <position position="49"/>
    </location>
    <ligand>
        <name>Zn(2+)</name>
        <dbReference type="ChEBI" id="CHEBI:29105"/>
    </ligand>
</feature>
<evidence type="ECO:0000256" key="6">
    <source>
        <dbReference type="ARBA" id="ARBA00023187"/>
    </source>
</evidence>
<dbReference type="InterPro" id="IPR007590">
    <property type="entry name" value="Saf4/Yju2"/>
</dbReference>
<evidence type="ECO:0000256" key="1">
    <source>
        <dbReference type="ARBA" id="ARBA00004123"/>
    </source>
</evidence>
<evidence type="ECO:0000313" key="12">
    <source>
        <dbReference type="Proteomes" id="UP000226192"/>
    </source>
</evidence>
<keyword evidence="4 8" id="KW-0747">Spliceosome</keyword>
<keyword evidence="9" id="KW-0175">Coiled coil</keyword>
<feature type="region of interest" description="Disordered" evidence="10">
    <location>
        <begin position="230"/>
        <end position="286"/>
    </location>
</feature>
<comment type="caution">
    <text evidence="11">The sequence shown here is derived from an EMBL/GenBank/DDBJ whole genome shotgun (WGS) entry which is preliminary data.</text>
</comment>
<dbReference type="HAMAP" id="MF_03226">
    <property type="entry name" value="YJU2"/>
    <property type="match status" value="1"/>
</dbReference>
<evidence type="ECO:0000256" key="2">
    <source>
        <dbReference type="ARBA" id="ARBA00022664"/>
    </source>
</evidence>
<feature type="binding site" evidence="8">
    <location>
        <position position="83"/>
    </location>
    <ligand>
        <name>Zn(2+)</name>
        <dbReference type="ChEBI" id="CHEBI:29105"/>
    </ligand>
</feature>
<dbReference type="Proteomes" id="UP000226192">
    <property type="component" value="Unassembled WGS sequence"/>
</dbReference>
<dbReference type="InterPro" id="IPR043701">
    <property type="entry name" value="Yju2"/>
</dbReference>
<evidence type="ECO:0000256" key="8">
    <source>
        <dbReference type="HAMAP-Rule" id="MF_03226"/>
    </source>
</evidence>
<feature type="binding site" evidence="8">
    <location>
        <position position="86"/>
    </location>
    <ligand>
        <name>Zn(2+)</name>
        <dbReference type="ChEBI" id="CHEBI:29105"/>
    </ligand>
</feature>
<feature type="region of interest" description="Disordered" evidence="10">
    <location>
        <begin position="1"/>
        <end position="31"/>
    </location>
</feature>
<comment type="function">
    <text evidence="8">Part of the spliceosome which catalyzes two sequential transesterification reactions, first the excision of the non-coding intron from pre-mRNA and then the ligation of the coding exons to form the mature mRNA. Plays a role in stabilizing the structure of the spliceosome catalytic core and docking of the branch helix into the active site, producing 5'-exon and lariat intron-3'-intermediates.</text>
</comment>
<feature type="compositionally biased region" description="Polar residues" evidence="10">
    <location>
        <begin position="276"/>
        <end position="285"/>
    </location>
</feature>
<dbReference type="EMBL" id="NJET01000079">
    <property type="protein sequence ID" value="PHH62185.1"/>
    <property type="molecule type" value="Genomic_DNA"/>
</dbReference>
<evidence type="ECO:0000256" key="4">
    <source>
        <dbReference type="ARBA" id="ARBA00022728"/>
    </source>
</evidence>
<dbReference type="PANTHER" id="PTHR12111">
    <property type="entry name" value="SPLICING FACTOR YJU2"/>
    <property type="match status" value="1"/>
</dbReference>
<dbReference type="GO" id="GO:0000349">
    <property type="term" value="P:generation of catalytic spliceosome for first transesterification step"/>
    <property type="evidence" value="ECO:0007669"/>
    <property type="project" value="UniProtKB-UniRule"/>
</dbReference>
<evidence type="ECO:0000256" key="10">
    <source>
        <dbReference type="SAM" id="MobiDB-lite"/>
    </source>
</evidence>
<dbReference type="GO" id="GO:0071006">
    <property type="term" value="C:U2-type catalytic step 1 spliceosome"/>
    <property type="evidence" value="ECO:0007669"/>
    <property type="project" value="UniProtKB-UniRule"/>
</dbReference>
<dbReference type="Pfam" id="PF04502">
    <property type="entry name" value="Saf4_Yju2"/>
    <property type="match status" value="1"/>
</dbReference>
<comment type="similarity">
    <text evidence="8">Belongs to the CWC16 family. YJU2 subfamily.</text>
</comment>
<comment type="subunit">
    <text evidence="8">Component of the spliceosome. Present in the activated B complex, the catalytically activated B* complex which catalyzes the branching, the catalytic step 1 C complex catalyzing the exon ligation, and the postcatalytic P complex containing the ligated exons (mRNA) and the excised lariat intron.</text>
</comment>
<evidence type="ECO:0000256" key="9">
    <source>
        <dbReference type="SAM" id="Coils"/>
    </source>
</evidence>
<keyword evidence="5 8" id="KW-0862">Zinc</keyword>
<keyword evidence="7 8" id="KW-0539">Nucleus</keyword>
<protein>
    <recommendedName>
        <fullName evidence="8">Splicing factor YJU2</fullName>
    </recommendedName>
</protein>
<evidence type="ECO:0000256" key="7">
    <source>
        <dbReference type="ARBA" id="ARBA00023242"/>
    </source>
</evidence>
<reference evidence="11 12" key="1">
    <citation type="submission" date="2017-06" db="EMBL/GenBank/DDBJ databases">
        <title>Ant-infecting Ophiocordyceps genomes reveal a high diversity of potential behavioral manipulation genes and a possible major role for enterotoxins.</title>
        <authorList>
            <person name="De Bekker C."/>
            <person name="Evans H.C."/>
            <person name="Brachmann A."/>
            <person name="Hughes D.P."/>
        </authorList>
    </citation>
    <scope>NUCLEOTIDE SEQUENCE [LARGE SCALE GENOMIC DNA]</scope>
    <source>
        <strain evidence="11 12">Map64</strain>
    </source>
</reference>
<comment type="subcellular location">
    <subcellularLocation>
        <location evidence="1 8">Nucleus</location>
    </subcellularLocation>
</comment>
<feature type="compositionally biased region" description="Polar residues" evidence="10">
    <location>
        <begin position="235"/>
        <end position="244"/>
    </location>
</feature>
<sequence length="310" mass="35056">MSERKVLQKYYPPDFDPRDISRRRGPKTSGPRIQTVRLGAPFSMRCMTCGEYIGRGRRFNARKETDIENKYLNIQIFIFHIKCTRCSAEIIFQTDPKNNDYAMVKGALRNMQPWRNKEAENETIEERLDRLEREEAEAAGEEEKNAMADLEAKNADARRDMAAADALDSIQRRNARIYRAEKQGVDFVDSIVRTEDEELARQEREDEEAARQAFAAKRLEDVVEEDLGILGDEMSSPNGSQTLAKTGALAETTASQLDGARPVAEETTDHGPATKPVTTASSSDFSFKRVVKRKKDHAALLGIKKKPKLV</sequence>
<evidence type="ECO:0000256" key="3">
    <source>
        <dbReference type="ARBA" id="ARBA00022723"/>
    </source>
</evidence>
<keyword evidence="2" id="KW-0507">mRNA processing</keyword>
<dbReference type="OrthoDB" id="674963at2759"/>
<proteinExistence type="inferred from homology"/>
<keyword evidence="6" id="KW-0508">mRNA splicing</keyword>
<gene>
    <name evidence="11" type="ORF">CDD81_7379</name>
</gene>
<dbReference type="GO" id="GO:0046872">
    <property type="term" value="F:metal ion binding"/>
    <property type="evidence" value="ECO:0007669"/>
    <property type="project" value="UniProtKB-KW"/>
</dbReference>
<accession>A0A2C5XY48</accession>
<keyword evidence="3 8" id="KW-0479">Metal-binding</keyword>
<organism evidence="11 12">
    <name type="scientific">Ophiocordyceps australis</name>
    <dbReference type="NCBI Taxonomy" id="1399860"/>
    <lineage>
        <taxon>Eukaryota</taxon>
        <taxon>Fungi</taxon>
        <taxon>Dikarya</taxon>
        <taxon>Ascomycota</taxon>
        <taxon>Pezizomycotina</taxon>
        <taxon>Sordariomycetes</taxon>
        <taxon>Hypocreomycetidae</taxon>
        <taxon>Hypocreales</taxon>
        <taxon>Ophiocordycipitaceae</taxon>
        <taxon>Ophiocordyceps</taxon>
    </lineage>
</organism>
<dbReference type="PANTHER" id="PTHR12111:SF1">
    <property type="entry name" value="SPLICING FACTOR YJU2"/>
    <property type="match status" value="1"/>
</dbReference>
<feature type="binding site" evidence="8">
    <location>
        <position position="46"/>
    </location>
    <ligand>
        <name>Zn(2+)</name>
        <dbReference type="ChEBI" id="CHEBI:29105"/>
    </ligand>
</feature>
<keyword evidence="12" id="KW-1185">Reference proteome</keyword>
<feature type="coiled-coil region" evidence="9">
    <location>
        <begin position="114"/>
        <end position="167"/>
    </location>
</feature>